<gene>
    <name evidence="5" type="ORF">F2Y87_30485</name>
</gene>
<comment type="similarity">
    <text evidence="2">Belongs to the glycosyl hydrolase 88 family.</text>
</comment>
<accession>A0A6L3JPG5</accession>
<name>A0A6L3JPG5_9BACE</name>
<proteinExistence type="inferred from homology"/>
<dbReference type="InterPro" id="IPR012341">
    <property type="entry name" value="6hp_glycosidase-like_sf"/>
</dbReference>
<dbReference type="SUPFAM" id="SSF48208">
    <property type="entry name" value="Six-hairpin glycosidases"/>
    <property type="match status" value="1"/>
</dbReference>
<feature type="binding site" evidence="4">
    <location>
        <position position="179"/>
    </location>
    <ligand>
        <name>substrate</name>
    </ligand>
</feature>
<feature type="active site" description="Proton donor" evidence="3">
    <location>
        <position position="119"/>
    </location>
</feature>
<dbReference type="Gene3D" id="1.50.10.10">
    <property type="match status" value="1"/>
</dbReference>
<feature type="binding site" evidence="4">
    <location>
        <position position="195"/>
    </location>
    <ligand>
        <name>substrate</name>
    </ligand>
</feature>
<feature type="active site" description="Nucleophile" evidence="3">
    <location>
        <position position="60"/>
    </location>
</feature>
<sequence>PRTYENNELKTVGYKSWVSGFFPGVLWYLYENDPTEELKRYAELYTSRVEPAKNMTSTHDLGFMLYCSFGNGYRLTHDSTYLEVLKTGSKSLATRFNSKIGAINSWGARGKWQYPVIIDNMMNLEMLSFVAKKTGKESYMDMINAHAQTTLKQHFRPDNSCYHVVSYDTITGLPHAKNTHQGYADESAWSRGQAWALYGYTMMYRETGKPEYLEQARKVARFIKNHPNLPSDKVPYWDFDAPDIPNTPRDASAAAVMASALIELSQLDKSEEASAWFDLAEAQIRSLSSPDYLAEFGTNGGFILKHSVGNLNKNSEVDVPLSYADYYYVEALLRLKKIQNEK</sequence>
<dbReference type="PANTHER" id="PTHR36845:SF1">
    <property type="entry name" value="HYDROLASE, PUTATIVE (AFU_ORTHOLOGUE AFUA_7G05090)-RELATED"/>
    <property type="match status" value="1"/>
</dbReference>
<dbReference type="GO" id="GO:0052757">
    <property type="term" value="F:chondroitin hydrolase activity"/>
    <property type="evidence" value="ECO:0007669"/>
    <property type="project" value="TreeGrafter"/>
</dbReference>
<feature type="binding site" evidence="4">
    <location>
        <position position="60"/>
    </location>
    <ligand>
        <name>substrate</name>
    </ligand>
</feature>
<dbReference type="InterPro" id="IPR008928">
    <property type="entry name" value="6-hairpin_glycosidase_sf"/>
</dbReference>
<dbReference type="Proteomes" id="UP000482653">
    <property type="component" value="Unassembled WGS sequence"/>
</dbReference>
<dbReference type="EMBL" id="VVYX01000303">
    <property type="protein sequence ID" value="KAA5402270.1"/>
    <property type="molecule type" value="Genomic_DNA"/>
</dbReference>
<dbReference type="InterPro" id="IPR052369">
    <property type="entry name" value="UG_Glycosaminoglycan_Hydrolase"/>
</dbReference>
<protein>
    <submittedName>
        <fullName evidence="5">Glucuronyl hydrolase</fullName>
    </submittedName>
</protein>
<dbReference type="GO" id="GO:0000272">
    <property type="term" value="P:polysaccharide catabolic process"/>
    <property type="evidence" value="ECO:0007669"/>
    <property type="project" value="TreeGrafter"/>
</dbReference>
<comment type="caution">
    <text evidence="5">The sequence shown here is derived from an EMBL/GenBank/DDBJ whole genome shotgun (WGS) entry which is preliminary data.</text>
</comment>
<feature type="non-terminal residue" evidence="5">
    <location>
        <position position="1"/>
    </location>
</feature>
<evidence type="ECO:0000313" key="6">
    <source>
        <dbReference type="Proteomes" id="UP000482653"/>
    </source>
</evidence>
<evidence type="ECO:0000256" key="3">
    <source>
        <dbReference type="PIRSR" id="PIRSR610905-1"/>
    </source>
</evidence>
<evidence type="ECO:0000256" key="4">
    <source>
        <dbReference type="PIRSR" id="PIRSR610905-2"/>
    </source>
</evidence>
<dbReference type="AlphaFoldDB" id="A0A6L3JPG5"/>
<dbReference type="Pfam" id="PF07470">
    <property type="entry name" value="Glyco_hydro_88"/>
    <property type="match status" value="1"/>
</dbReference>
<dbReference type="PANTHER" id="PTHR36845">
    <property type="entry name" value="HYDROLASE, PUTATIVE (AFU_ORTHOLOGUE AFUA_7G05090)-RELATED"/>
    <property type="match status" value="1"/>
</dbReference>
<feature type="binding site" evidence="4">
    <location>
        <position position="191"/>
    </location>
    <ligand>
        <name>substrate</name>
    </ligand>
</feature>
<organism evidence="5 6">
    <name type="scientific">Bacteroides cellulosilyticus</name>
    <dbReference type="NCBI Taxonomy" id="246787"/>
    <lineage>
        <taxon>Bacteria</taxon>
        <taxon>Pseudomonadati</taxon>
        <taxon>Bacteroidota</taxon>
        <taxon>Bacteroidia</taxon>
        <taxon>Bacteroidales</taxon>
        <taxon>Bacteroidaceae</taxon>
        <taxon>Bacteroides</taxon>
    </lineage>
</organism>
<evidence type="ECO:0000256" key="1">
    <source>
        <dbReference type="ARBA" id="ARBA00022801"/>
    </source>
</evidence>
<dbReference type="RefSeq" id="WP_149948554.1">
    <property type="nucleotide sequence ID" value="NZ_VVYX01000303.1"/>
</dbReference>
<dbReference type="InterPro" id="IPR010905">
    <property type="entry name" value="Glyco_hydro_88"/>
</dbReference>
<evidence type="ECO:0000256" key="2">
    <source>
        <dbReference type="ARBA" id="ARBA00038358"/>
    </source>
</evidence>
<feature type="binding site" evidence="4">
    <location>
        <position position="119"/>
    </location>
    <ligand>
        <name>substrate</name>
    </ligand>
</feature>
<reference evidence="5 6" key="1">
    <citation type="journal article" date="2019" name="Nat. Med.">
        <title>A library of human gut bacterial isolates paired with longitudinal multiomics data enables mechanistic microbiome research.</title>
        <authorList>
            <person name="Poyet M."/>
            <person name="Groussin M."/>
            <person name="Gibbons S.M."/>
            <person name="Avila-Pacheco J."/>
            <person name="Jiang X."/>
            <person name="Kearney S.M."/>
            <person name="Perrotta A.R."/>
            <person name="Berdy B."/>
            <person name="Zhao S."/>
            <person name="Lieberman T.D."/>
            <person name="Swanson P.K."/>
            <person name="Smith M."/>
            <person name="Roesemann S."/>
            <person name="Alexander J.E."/>
            <person name="Rich S.A."/>
            <person name="Livny J."/>
            <person name="Vlamakis H."/>
            <person name="Clish C."/>
            <person name="Bullock K."/>
            <person name="Deik A."/>
            <person name="Scott J."/>
            <person name="Pierce K.A."/>
            <person name="Xavier R.J."/>
            <person name="Alm E.J."/>
        </authorList>
    </citation>
    <scope>NUCLEOTIDE SEQUENCE [LARGE SCALE GENOMIC DNA]</scope>
    <source>
        <strain evidence="5 6">BIOML-A8</strain>
    </source>
</reference>
<keyword evidence="1 5" id="KW-0378">Hydrolase</keyword>
<evidence type="ECO:0000313" key="5">
    <source>
        <dbReference type="EMBL" id="KAA5402270.1"/>
    </source>
</evidence>